<organism evidence="1 2">
    <name type="scientific">Hansschlegelia zhihuaiae</name>
    <dbReference type="NCBI Taxonomy" id="405005"/>
    <lineage>
        <taxon>Bacteria</taxon>
        <taxon>Pseudomonadati</taxon>
        <taxon>Pseudomonadota</taxon>
        <taxon>Alphaproteobacteria</taxon>
        <taxon>Hyphomicrobiales</taxon>
        <taxon>Methylopilaceae</taxon>
        <taxon>Hansschlegelia</taxon>
    </lineage>
</organism>
<dbReference type="NCBIfam" id="NF040576">
    <property type="entry name" value="T2SS_GspM_XpsM"/>
    <property type="match status" value="1"/>
</dbReference>
<reference evidence="1 2" key="1">
    <citation type="submission" date="2018-12" db="EMBL/GenBank/DDBJ databases">
        <title>bacterium Hansschlegelia zhihuaiae S113.</title>
        <authorList>
            <person name="He J."/>
        </authorList>
    </citation>
    <scope>NUCLEOTIDE SEQUENCE [LARGE SCALE GENOMIC DNA]</scope>
    <source>
        <strain evidence="1 2">S 113</strain>
    </source>
</reference>
<dbReference type="Pfam" id="PF10741">
    <property type="entry name" value="T2SSM_b"/>
    <property type="match status" value="1"/>
</dbReference>
<name>A0A4V1KID3_9HYPH</name>
<dbReference type="OrthoDB" id="8005871at2"/>
<comment type="caution">
    <text evidence="1">The sequence shown here is derived from an EMBL/GenBank/DDBJ whole genome shotgun (WGS) entry which is preliminary data.</text>
</comment>
<accession>A0A4V1KID3</accession>
<gene>
    <name evidence="1" type="ORF">EK403_17215</name>
</gene>
<proteinExistence type="predicted"/>
<dbReference type="Proteomes" id="UP000289708">
    <property type="component" value="Unassembled WGS sequence"/>
</dbReference>
<sequence length="107" mass="11825">MELARAELQKLLVEAVSAADGKLIESQEPGTERASDAPDDGRVDLRVTFDATNDGLLDLIYGLETRLPLLTIERLETRRLDVTGEDDPEDPTLRVSLVVRGHRKVTS</sequence>
<dbReference type="InterPro" id="IPR034756">
    <property type="entry name" value="T2SSM_b"/>
</dbReference>
<keyword evidence="2" id="KW-1185">Reference proteome</keyword>
<evidence type="ECO:0000313" key="1">
    <source>
        <dbReference type="EMBL" id="RXF70292.1"/>
    </source>
</evidence>
<evidence type="ECO:0000313" key="2">
    <source>
        <dbReference type="Proteomes" id="UP000289708"/>
    </source>
</evidence>
<protein>
    <submittedName>
        <fullName evidence="1">Uncharacterized protein</fullName>
    </submittedName>
</protein>
<dbReference type="EMBL" id="RYFI01000018">
    <property type="protein sequence ID" value="RXF70292.1"/>
    <property type="molecule type" value="Genomic_DNA"/>
</dbReference>
<dbReference type="AlphaFoldDB" id="A0A4V1KID3"/>